<reference evidence="19" key="3">
    <citation type="submission" date="2018-07" db="EMBL/GenBank/DDBJ databases">
        <authorList>
            <person name="Mckenzie S.K."/>
            <person name="Kronauer D.J.C."/>
        </authorList>
    </citation>
    <scope>NUCLEOTIDE SEQUENCE</scope>
    <source>
        <strain evidence="19">Clonal line C1</strain>
    </source>
</reference>
<dbReference type="SUPFAM" id="SSF53448">
    <property type="entry name" value="Nucleotide-diphospho-sugar transferases"/>
    <property type="match status" value="1"/>
</dbReference>
<dbReference type="GO" id="GO:0004653">
    <property type="term" value="F:polypeptide N-acetylgalactosaminyltransferase activity"/>
    <property type="evidence" value="ECO:0007669"/>
    <property type="project" value="UniProtKB-ARBA"/>
</dbReference>
<dbReference type="Proteomes" id="UP000053097">
    <property type="component" value="Unassembled WGS sequence"/>
</dbReference>
<evidence type="ECO:0000313" key="18">
    <source>
        <dbReference type="EMBL" id="EZA59559.1"/>
    </source>
</evidence>
<dbReference type="GO" id="GO:0006493">
    <property type="term" value="P:protein O-linked glycosylation"/>
    <property type="evidence" value="ECO:0007669"/>
    <property type="project" value="TreeGrafter"/>
</dbReference>
<dbReference type="Pfam" id="PF00652">
    <property type="entry name" value="Ricin_B_lectin"/>
    <property type="match status" value="1"/>
</dbReference>
<keyword evidence="20" id="KW-1185">Reference proteome</keyword>
<dbReference type="GO" id="GO:0000139">
    <property type="term" value="C:Golgi membrane"/>
    <property type="evidence" value="ECO:0007669"/>
    <property type="project" value="UniProtKB-SubCell"/>
</dbReference>
<name>A0A026WWP9_OOCBI</name>
<dbReference type="SUPFAM" id="SSF50370">
    <property type="entry name" value="Ricin B-like lectins"/>
    <property type="match status" value="1"/>
</dbReference>
<dbReference type="PANTHER" id="PTHR11675">
    <property type="entry name" value="N-ACETYLGALACTOSAMINYLTRANSFERASE"/>
    <property type="match status" value="1"/>
</dbReference>
<dbReference type="AlphaFoldDB" id="A0A026WWP9"/>
<dbReference type="InterPro" id="IPR035992">
    <property type="entry name" value="Ricin_B-like_lectins"/>
</dbReference>
<keyword evidence="13 16" id="KW-0472">Membrane</keyword>
<keyword evidence="5 16" id="KW-0328">Glycosyltransferase</keyword>
<dbReference type="Pfam" id="PF00535">
    <property type="entry name" value="Glycos_transf_2"/>
    <property type="match status" value="1"/>
</dbReference>
<dbReference type="EMBL" id="QOIP01000011">
    <property type="protein sequence ID" value="RLU17014.1"/>
    <property type="molecule type" value="Genomic_DNA"/>
</dbReference>
<dbReference type="Gene3D" id="3.90.550.10">
    <property type="entry name" value="Spore Coat Polysaccharide Biosynthesis Protein SpsA, Chain A"/>
    <property type="match status" value="1"/>
</dbReference>
<evidence type="ECO:0000256" key="9">
    <source>
        <dbReference type="ARBA" id="ARBA00022734"/>
    </source>
</evidence>
<accession>A0A026WWP9</accession>
<keyword evidence="8" id="KW-0479">Metal-binding</keyword>
<evidence type="ECO:0000256" key="4">
    <source>
        <dbReference type="ARBA" id="ARBA00005680"/>
    </source>
</evidence>
<evidence type="ECO:0000256" key="5">
    <source>
        <dbReference type="ARBA" id="ARBA00022676"/>
    </source>
</evidence>
<dbReference type="OrthoDB" id="416652at2759"/>
<organism evidence="18 20">
    <name type="scientific">Ooceraea biroi</name>
    <name type="common">Clonal raider ant</name>
    <name type="synonym">Cerapachys biroi</name>
    <dbReference type="NCBI Taxonomy" id="2015173"/>
    <lineage>
        <taxon>Eukaryota</taxon>
        <taxon>Metazoa</taxon>
        <taxon>Ecdysozoa</taxon>
        <taxon>Arthropoda</taxon>
        <taxon>Hexapoda</taxon>
        <taxon>Insecta</taxon>
        <taxon>Pterygota</taxon>
        <taxon>Neoptera</taxon>
        <taxon>Endopterygota</taxon>
        <taxon>Hymenoptera</taxon>
        <taxon>Apocrita</taxon>
        <taxon>Aculeata</taxon>
        <taxon>Formicoidea</taxon>
        <taxon>Formicidae</taxon>
        <taxon>Dorylinae</taxon>
        <taxon>Ooceraea</taxon>
    </lineage>
</organism>
<evidence type="ECO:0000256" key="12">
    <source>
        <dbReference type="ARBA" id="ARBA00023034"/>
    </source>
</evidence>
<dbReference type="FunFam" id="3.90.550.10:FF:000021">
    <property type="entry name" value="Polypeptide N-acetylgalactosaminyltransferase"/>
    <property type="match status" value="1"/>
</dbReference>
<evidence type="ECO:0000256" key="2">
    <source>
        <dbReference type="ARBA" id="ARBA00004323"/>
    </source>
</evidence>
<dbReference type="PROSITE" id="PS50231">
    <property type="entry name" value="RICIN_B_LECTIN"/>
    <property type="match status" value="1"/>
</dbReference>
<dbReference type="GO" id="GO:0030246">
    <property type="term" value="F:carbohydrate binding"/>
    <property type="evidence" value="ECO:0007669"/>
    <property type="project" value="UniProtKB-KW"/>
</dbReference>
<evidence type="ECO:0000256" key="1">
    <source>
        <dbReference type="ARBA" id="ARBA00001936"/>
    </source>
</evidence>
<dbReference type="OMA" id="DLKFHPD"/>
<keyword evidence="10" id="KW-0735">Signal-anchor</keyword>
<evidence type="ECO:0000259" key="17">
    <source>
        <dbReference type="SMART" id="SM00458"/>
    </source>
</evidence>
<feature type="domain" description="Ricin B lectin" evidence="17">
    <location>
        <begin position="464"/>
        <end position="591"/>
    </location>
</feature>
<dbReference type="GO" id="GO:0046872">
    <property type="term" value="F:metal ion binding"/>
    <property type="evidence" value="ECO:0007669"/>
    <property type="project" value="UniProtKB-KW"/>
</dbReference>
<evidence type="ECO:0000256" key="15">
    <source>
        <dbReference type="ARBA" id="ARBA00023211"/>
    </source>
</evidence>
<dbReference type="CDD" id="cd02510">
    <property type="entry name" value="pp-GalNAc-T"/>
    <property type="match status" value="1"/>
</dbReference>
<dbReference type="InterPro" id="IPR045885">
    <property type="entry name" value="GalNAc-T"/>
</dbReference>
<keyword evidence="14 16" id="KW-1015">Disulfide bond</keyword>
<keyword evidence="9 16" id="KW-0430">Lectin</keyword>
<comment type="similarity">
    <text evidence="4 16">Belongs to the glycosyltransferase 2 family. GalNAc-T subfamily.</text>
</comment>
<proteinExistence type="inferred from homology"/>
<comment type="cofactor">
    <cofactor evidence="1 16">
        <name>Mn(2+)</name>
        <dbReference type="ChEBI" id="CHEBI:29035"/>
    </cofactor>
</comment>
<reference evidence="18 20" key="1">
    <citation type="journal article" date="2014" name="Curr. Biol.">
        <title>The genome of the clonal raider ant Cerapachys biroi.</title>
        <authorList>
            <person name="Oxley P.R."/>
            <person name="Ji L."/>
            <person name="Fetter-Pruneda I."/>
            <person name="McKenzie S.K."/>
            <person name="Li C."/>
            <person name="Hu H."/>
            <person name="Zhang G."/>
            <person name="Kronauer D.J."/>
        </authorList>
    </citation>
    <scope>NUCLEOTIDE SEQUENCE [LARGE SCALE GENOMIC DNA]</scope>
</reference>
<reference evidence="19 21" key="2">
    <citation type="journal article" date="2018" name="Genome Res.">
        <title>The genomic architecture and molecular evolution of ant odorant receptors.</title>
        <authorList>
            <person name="McKenzie S.K."/>
            <person name="Kronauer D.J.C."/>
        </authorList>
    </citation>
    <scope>NUCLEOTIDE SEQUENCE [LARGE SCALE GENOMIC DNA]</scope>
    <source>
        <strain evidence="19">Clonal line C1</strain>
    </source>
</reference>
<gene>
    <name evidence="19" type="ORF">DMN91_011083</name>
    <name evidence="18" type="ORF">X777_00402</name>
</gene>
<dbReference type="STRING" id="2015173.A0A026WWP9"/>
<dbReference type="UniPathway" id="UPA00378"/>
<keyword evidence="11 16" id="KW-1133">Transmembrane helix</keyword>
<protein>
    <recommendedName>
        <fullName evidence="16">Polypeptide N-acetylgalactosaminyltransferase</fullName>
        <ecNumber evidence="16">2.4.1.-</ecNumber>
    </recommendedName>
    <alternativeName>
        <fullName evidence="16">Protein-UDP acetylgalactosaminyltransferase</fullName>
    </alternativeName>
</protein>
<keyword evidence="7 16" id="KW-0812">Transmembrane</keyword>
<dbReference type="SMART" id="SM00458">
    <property type="entry name" value="RICIN"/>
    <property type="match status" value="1"/>
</dbReference>
<keyword evidence="6 16" id="KW-0808">Transferase</keyword>
<dbReference type="Gene3D" id="2.80.10.50">
    <property type="match status" value="1"/>
</dbReference>
<evidence type="ECO:0000256" key="14">
    <source>
        <dbReference type="ARBA" id="ARBA00023157"/>
    </source>
</evidence>
<comment type="pathway">
    <text evidence="3 16">Protein modification; protein glycosylation.</text>
</comment>
<feature type="transmembrane region" description="Helical" evidence="16">
    <location>
        <begin position="12"/>
        <end position="30"/>
    </location>
</feature>
<evidence type="ECO:0000256" key="7">
    <source>
        <dbReference type="ARBA" id="ARBA00022692"/>
    </source>
</evidence>
<evidence type="ECO:0000256" key="3">
    <source>
        <dbReference type="ARBA" id="ARBA00004922"/>
    </source>
</evidence>
<dbReference type="PANTHER" id="PTHR11675:SF43">
    <property type="entry name" value="POLYPEPTIDE N-ACETYLGALACTOSAMINYLTRANSFERASE 1"/>
    <property type="match status" value="1"/>
</dbReference>
<dbReference type="EMBL" id="KK107105">
    <property type="protein sequence ID" value="EZA59559.1"/>
    <property type="molecule type" value="Genomic_DNA"/>
</dbReference>
<dbReference type="InterPro" id="IPR000772">
    <property type="entry name" value="Ricin_B_lectin"/>
</dbReference>
<sequence length="599" mass="69005">MMFARRKAVLKLSFFMLYVIGVLVIARRVFRASDSPSASNGHLPFPRRIDNSSQRQSDVDVALQRLRKERYEEQILKLEYGVVPGLGEDGQPAYLYGKDKIQGEAALAKKALNIVLSNKISLTRKLPDVRNPLCANLTYDASLPSASVIIIFYNEPWSVLLRTVYSVLGGSPSHILKEIILVDDHSEEEELQEQLNYYISTRLPAKVRLLRLPRRQGLIRARLHGARNAAGDVLVFLDAHCEVIKDWLQPLLQRIKDNKNAVLMPIIDNISEETLEYFHDNDASFFQVGGFTWSGHFTWIKIQKHEIESRSSPISPTRSPTMAGGLFAIDREYFWQLGSYDDKMDGWGGENLEMSFRIWQCGGSLEIIPCSRVGHIFRNFHPYKFPNDKDTHGINTARLAFVWMDEYKRLFLLHRSEFKDNPKLIGDVSERLELRRKLKCKSFKWYLDNVYPEKFIPDENALAYGRVKLRNKQLCLDNLQHEEDKPYNLGLYSCHTKLYPSQFFSLSKSGELRREETCGRILDVDSSKSYVQVQMSECDDGNGEKDWILTKDGRIIHVETGFCLDGTELHSNENVRAARCANVPDQLWKFDFYTRSAQV</sequence>
<evidence type="ECO:0000256" key="8">
    <source>
        <dbReference type="ARBA" id="ARBA00022723"/>
    </source>
</evidence>
<evidence type="ECO:0000256" key="13">
    <source>
        <dbReference type="ARBA" id="ARBA00023136"/>
    </source>
</evidence>
<keyword evidence="15 16" id="KW-0464">Manganese</keyword>
<evidence type="ECO:0000313" key="19">
    <source>
        <dbReference type="EMBL" id="RLU17014.1"/>
    </source>
</evidence>
<dbReference type="InterPro" id="IPR001173">
    <property type="entry name" value="Glyco_trans_2-like"/>
</dbReference>
<dbReference type="Proteomes" id="UP000279307">
    <property type="component" value="Chromosome 11"/>
</dbReference>
<evidence type="ECO:0000256" key="10">
    <source>
        <dbReference type="ARBA" id="ARBA00022968"/>
    </source>
</evidence>
<keyword evidence="12 16" id="KW-0333">Golgi apparatus</keyword>
<dbReference type="InterPro" id="IPR029044">
    <property type="entry name" value="Nucleotide-diphossugar_trans"/>
</dbReference>
<evidence type="ECO:0000313" key="21">
    <source>
        <dbReference type="Proteomes" id="UP000279307"/>
    </source>
</evidence>
<evidence type="ECO:0000256" key="6">
    <source>
        <dbReference type="ARBA" id="ARBA00022679"/>
    </source>
</evidence>
<dbReference type="EC" id="2.4.1.-" evidence="16"/>
<evidence type="ECO:0000256" key="16">
    <source>
        <dbReference type="RuleBase" id="RU361242"/>
    </source>
</evidence>
<evidence type="ECO:0000256" key="11">
    <source>
        <dbReference type="ARBA" id="ARBA00022989"/>
    </source>
</evidence>
<comment type="subcellular location">
    <subcellularLocation>
        <location evidence="2 16">Golgi apparatus membrane</location>
        <topology evidence="2 16">Single-pass type II membrane protein</topology>
    </subcellularLocation>
</comment>
<evidence type="ECO:0000313" key="20">
    <source>
        <dbReference type="Proteomes" id="UP000053097"/>
    </source>
</evidence>